<sequence>MLSQTIQSARTVTIRGTRSLSALSLGSVPAGPPDAIIGLTDAYNSSTAPHKVNVGVGAYRDDSGKPYVLPVVKVAEARVIEKGLNKEYAGIAGIAGFVDRSLEFAYGKNSDTLKSGRVKGVQTLSGTGGLRIWGEFWKKFGGDGILLPDPSWGNHTPIFKNSGLNVETYRYFDYENSKLNIDGMLEDLSKASPTCVLLHACAHNPTGCDPDMGQWKAVSDVIKEAGHYTFFDCAYQGFASGDAEKDAASIRMFVEEGHDMALVQSYSKNFGLYGERVGCLSVVGSDADNAANIVSQLKICIRPNYSNPPVHGARIVEEVLSDAALEQDFRDQCKEMSERIILMRSLLRSTLEGLGSEKDWSHITSQIGMFCYSGLNPEQVDRLREEFDIFCTRDGRISMAGVTQGNVEHISSSIHEVTKKVCA</sequence>
<dbReference type="SUPFAM" id="SSF53383">
    <property type="entry name" value="PLP-dependent transferases"/>
    <property type="match status" value="1"/>
</dbReference>
<comment type="subunit">
    <text evidence="3 8">Homodimer.</text>
</comment>
<dbReference type="PANTHER" id="PTHR11879:SF22">
    <property type="entry name" value="ASPARTATE AMINOTRANSFERASE, MITOCHONDRIAL"/>
    <property type="match status" value="1"/>
</dbReference>
<evidence type="ECO:0000256" key="4">
    <source>
        <dbReference type="ARBA" id="ARBA00022576"/>
    </source>
</evidence>
<dbReference type="Proteomes" id="UP001165160">
    <property type="component" value="Unassembled WGS sequence"/>
</dbReference>
<reference evidence="11" key="1">
    <citation type="journal article" date="2023" name="Commun. Biol.">
        <title>Genome analysis of Parmales, the sister group of diatoms, reveals the evolutionary specialization of diatoms from phago-mixotrophs to photoautotrophs.</title>
        <authorList>
            <person name="Ban H."/>
            <person name="Sato S."/>
            <person name="Yoshikawa S."/>
            <person name="Yamada K."/>
            <person name="Nakamura Y."/>
            <person name="Ichinomiya M."/>
            <person name="Sato N."/>
            <person name="Blanc-Mathieu R."/>
            <person name="Endo H."/>
            <person name="Kuwata A."/>
            <person name="Ogata H."/>
        </authorList>
    </citation>
    <scope>NUCLEOTIDE SEQUENCE [LARGE SCALE GENOMIC DNA]</scope>
    <source>
        <strain evidence="11">NIES 3699</strain>
    </source>
</reference>
<evidence type="ECO:0000256" key="8">
    <source>
        <dbReference type="RuleBase" id="RU000480"/>
    </source>
</evidence>
<name>A0A9W7BAG2_9STRA</name>
<comment type="catalytic activity">
    <reaction evidence="7 8">
        <text>L-aspartate + 2-oxoglutarate = oxaloacetate + L-glutamate</text>
        <dbReference type="Rhea" id="RHEA:21824"/>
        <dbReference type="ChEBI" id="CHEBI:16452"/>
        <dbReference type="ChEBI" id="CHEBI:16810"/>
        <dbReference type="ChEBI" id="CHEBI:29985"/>
        <dbReference type="ChEBI" id="CHEBI:29991"/>
        <dbReference type="EC" id="2.6.1.1"/>
    </reaction>
</comment>
<dbReference type="Pfam" id="PF00155">
    <property type="entry name" value="Aminotran_1_2"/>
    <property type="match status" value="1"/>
</dbReference>
<dbReference type="InterPro" id="IPR004838">
    <property type="entry name" value="NHTrfase_class1_PyrdxlP-BS"/>
</dbReference>
<organism evidence="10 11">
    <name type="scientific">Triparma verrucosa</name>
    <dbReference type="NCBI Taxonomy" id="1606542"/>
    <lineage>
        <taxon>Eukaryota</taxon>
        <taxon>Sar</taxon>
        <taxon>Stramenopiles</taxon>
        <taxon>Ochrophyta</taxon>
        <taxon>Bolidophyceae</taxon>
        <taxon>Parmales</taxon>
        <taxon>Triparmaceae</taxon>
        <taxon>Triparma</taxon>
    </lineage>
</organism>
<dbReference type="NCBIfam" id="NF006719">
    <property type="entry name" value="PRK09257.1"/>
    <property type="match status" value="1"/>
</dbReference>
<keyword evidence="6" id="KW-0663">Pyridoxal phosphate</keyword>
<feature type="domain" description="Aminotransferase class I/classII large" evidence="9">
    <location>
        <begin position="50"/>
        <end position="413"/>
    </location>
</feature>
<accession>A0A9W7BAG2</accession>
<dbReference type="GO" id="GO:0006520">
    <property type="term" value="P:amino acid metabolic process"/>
    <property type="evidence" value="ECO:0007669"/>
    <property type="project" value="InterPro"/>
</dbReference>
<comment type="cofactor">
    <cofactor evidence="1">
        <name>pyridoxal 5'-phosphate</name>
        <dbReference type="ChEBI" id="CHEBI:597326"/>
    </cofactor>
</comment>
<keyword evidence="4 8" id="KW-0032">Aminotransferase</keyword>
<dbReference type="Gene3D" id="3.40.640.10">
    <property type="entry name" value="Type I PLP-dependent aspartate aminotransferase-like (Major domain)"/>
    <property type="match status" value="1"/>
</dbReference>
<evidence type="ECO:0000256" key="7">
    <source>
        <dbReference type="ARBA" id="ARBA00049185"/>
    </source>
</evidence>
<comment type="miscellaneous">
    <text evidence="8">In eukaryotes there are cytoplasmic, mitochondrial and chloroplastic isozymes.</text>
</comment>
<evidence type="ECO:0000256" key="5">
    <source>
        <dbReference type="ARBA" id="ARBA00022679"/>
    </source>
</evidence>
<dbReference type="GO" id="GO:0004069">
    <property type="term" value="F:L-aspartate:2-oxoglutarate aminotransferase activity"/>
    <property type="evidence" value="ECO:0007669"/>
    <property type="project" value="UniProtKB-EC"/>
</dbReference>
<dbReference type="InterPro" id="IPR015422">
    <property type="entry name" value="PyrdxlP-dep_Trfase_small"/>
</dbReference>
<evidence type="ECO:0000256" key="2">
    <source>
        <dbReference type="ARBA" id="ARBA00007441"/>
    </source>
</evidence>
<dbReference type="InterPro" id="IPR004839">
    <property type="entry name" value="Aminotransferase_I/II_large"/>
</dbReference>
<dbReference type="PRINTS" id="PR00799">
    <property type="entry name" value="TRANSAMINASE"/>
</dbReference>
<evidence type="ECO:0000313" key="10">
    <source>
        <dbReference type="EMBL" id="GMH84375.1"/>
    </source>
</evidence>
<dbReference type="CDD" id="cd00609">
    <property type="entry name" value="AAT_like"/>
    <property type="match status" value="1"/>
</dbReference>
<dbReference type="InterPro" id="IPR000796">
    <property type="entry name" value="Asp_trans"/>
</dbReference>
<dbReference type="EMBL" id="BRXX01000037">
    <property type="protein sequence ID" value="GMH84375.1"/>
    <property type="molecule type" value="Genomic_DNA"/>
</dbReference>
<dbReference type="InterPro" id="IPR015424">
    <property type="entry name" value="PyrdxlP-dep_Trfase"/>
</dbReference>
<dbReference type="GO" id="GO:0005739">
    <property type="term" value="C:mitochondrion"/>
    <property type="evidence" value="ECO:0007669"/>
    <property type="project" value="TreeGrafter"/>
</dbReference>
<evidence type="ECO:0000256" key="3">
    <source>
        <dbReference type="ARBA" id="ARBA00011738"/>
    </source>
</evidence>
<dbReference type="FunFam" id="3.40.640.10:FF:000066">
    <property type="entry name" value="Aspartate aminotransferase"/>
    <property type="match status" value="1"/>
</dbReference>
<keyword evidence="11" id="KW-1185">Reference proteome</keyword>
<dbReference type="InterPro" id="IPR015421">
    <property type="entry name" value="PyrdxlP-dep_Trfase_major"/>
</dbReference>
<keyword evidence="5 8" id="KW-0808">Transferase</keyword>
<dbReference type="EC" id="2.6.1.1" evidence="8"/>
<dbReference type="AlphaFoldDB" id="A0A9W7BAG2"/>
<dbReference type="FunFam" id="3.90.1150.10:FF:000001">
    <property type="entry name" value="Aspartate aminotransferase"/>
    <property type="match status" value="1"/>
</dbReference>
<gene>
    <name evidence="10" type="ORF">TrVE_jg5139</name>
</gene>
<evidence type="ECO:0000256" key="6">
    <source>
        <dbReference type="ARBA" id="ARBA00022898"/>
    </source>
</evidence>
<proteinExistence type="inferred from homology"/>
<evidence type="ECO:0000256" key="1">
    <source>
        <dbReference type="ARBA" id="ARBA00001933"/>
    </source>
</evidence>
<dbReference type="PROSITE" id="PS00105">
    <property type="entry name" value="AA_TRANSFER_CLASS_1"/>
    <property type="match status" value="1"/>
</dbReference>
<protein>
    <recommendedName>
        <fullName evidence="8">Aspartate aminotransferase</fullName>
        <ecNumber evidence="8">2.6.1.1</ecNumber>
    </recommendedName>
</protein>
<dbReference type="GO" id="GO:0030170">
    <property type="term" value="F:pyridoxal phosphate binding"/>
    <property type="evidence" value="ECO:0007669"/>
    <property type="project" value="InterPro"/>
</dbReference>
<dbReference type="Gene3D" id="3.90.1150.10">
    <property type="entry name" value="Aspartate Aminotransferase, domain 1"/>
    <property type="match status" value="1"/>
</dbReference>
<evidence type="ECO:0000313" key="11">
    <source>
        <dbReference type="Proteomes" id="UP001165160"/>
    </source>
</evidence>
<dbReference type="PANTHER" id="PTHR11879">
    <property type="entry name" value="ASPARTATE AMINOTRANSFERASE"/>
    <property type="match status" value="1"/>
</dbReference>
<comment type="similarity">
    <text evidence="2">Belongs to the class-I pyridoxal-phosphate-dependent aminotransferase family.</text>
</comment>
<comment type="caution">
    <text evidence="10">The sequence shown here is derived from an EMBL/GenBank/DDBJ whole genome shotgun (WGS) entry which is preliminary data.</text>
</comment>
<evidence type="ECO:0000259" key="9">
    <source>
        <dbReference type="Pfam" id="PF00155"/>
    </source>
</evidence>